<evidence type="ECO:0000313" key="5">
    <source>
        <dbReference type="Proteomes" id="UP001603857"/>
    </source>
</evidence>
<keyword evidence="5" id="KW-1185">Reference proteome</keyword>
<dbReference type="SUPFAM" id="SSF48208">
    <property type="entry name" value="Six-hairpin glycosidases"/>
    <property type="match status" value="1"/>
</dbReference>
<dbReference type="InterPro" id="IPR036195">
    <property type="entry name" value="AbfB_ABD_sf"/>
</dbReference>
<evidence type="ECO:0000256" key="1">
    <source>
        <dbReference type="SAM" id="SignalP"/>
    </source>
</evidence>
<dbReference type="InterPro" id="IPR012878">
    <property type="entry name" value="Beta-AFase-like_GH127_cat"/>
</dbReference>
<feature type="chain" id="PRO_5044824476" evidence="1">
    <location>
        <begin position="20"/>
        <end position="855"/>
    </location>
</feature>
<keyword evidence="1" id="KW-0732">Signal</keyword>
<name>A0ABD1LZ98_9FABA</name>
<feature type="signal peptide" evidence="1">
    <location>
        <begin position="1"/>
        <end position="19"/>
    </location>
</feature>
<proteinExistence type="predicted"/>
<sequence length="855" mass="95876">MKALLFVFVSLLLCACAVGRECTNIPTQSHTLRYEVLTSKNETWKAQMMSHYHLTPTDESAWADLLSRKLLTEQQQNEWGAMYRKIKNMGVFTAPQGFLKEVPLQDVRLHGNSIHGRAQQTNLEYLLMLDVDNLIWSFRKTAGLATPGKPYGGWEGPDVELRGHFVGHYLSASALSWASTQNDNLKQKMSALVAGLSACQEKIGTGYLSAFPSEFFDRFEAIQPVWAPYYTIHKIMAGLLDQYTFAGNTQALKMVTWMVDYFYNRVQNVITNYTVNRHYQSLNEETGGMNDVLYRLYSITGDSKHLLLAHLFDKPCFLGLLAVQANDIADFHANTHIPIVVGSQTRYEITGDPLYKEIGTFFMDLVNSSHSYATGGTSVREFWSNPKRIADNLRTTENEESCTTYNMLKVSRYLFRWTKEVSYADYYERALTNGVLSIQRGTEPGVMIYMLPLGLGVSKAKTYHSWGTPFNDFWCCYGTGVESFSKLGDSIYFEEEGKNPTLYIIQYISSSFNWKSGKILINQTVVPAASWDPYLRVTFTFSPVEVTVNTWSTLNFRLPTWTHLDGAKGILNAETLSLPTPGNFLSITRERSASDKLTLQLPLTLRTEAIKDDRPEHASIQAILYGPYLLAGHTTGGDWDIKAGANHADWIVPIPASYNRHLISFSQDLEDSTFVLANSNQSLAMQKLPESGTDLSLQSTFRLVLEESSSEFSILANANDRSVILEPFDHPGMNVIHQGADKPLLIVDSSHGGPSSVFVAVPGLDGRNETISLESQSNKGCYIYSGMISNAGVKLSCKSESDSTFNQATSFVAREGLRQYNPISFVAKGANRNFLLEPLYSFRDEHYTVYFNIEG</sequence>
<dbReference type="EMBL" id="JBGMDY010000007">
    <property type="protein sequence ID" value="KAL2328821.1"/>
    <property type="molecule type" value="Genomic_DNA"/>
</dbReference>
<feature type="domain" description="Non-reducing end beta-L-arabinofuranosidase-like GH127 middle" evidence="3">
    <location>
        <begin position="501"/>
        <end position="603"/>
    </location>
</feature>
<dbReference type="PROSITE" id="PS51257">
    <property type="entry name" value="PROKAR_LIPOPROTEIN"/>
    <property type="match status" value="1"/>
</dbReference>
<evidence type="ECO:0000259" key="2">
    <source>
        <dbReference type="Pfam" id="PF07944"/>
    </source>
</evidence>
<dbReference type="PANTHER" id="PTHR31151:SF0">
    <property type="entry name" value="PROLINE-TRNA LIGASE (DUF1680)"/>
    <property type="match status" value="1"/>
</dbReference>
<dbReference type="InterPro" id="IPR008928">
    <property type="entry name" value="6-hairpin_glycosidase_sf"/>
</dbReference>
<dbReference type="PANTHER" id="PTHR31151">
    <property type="entry name" value="PROLINE-TRNA LIGASE (DUF1680)"/>
    <property type="match status" value="1"/>
</dbReference>
<evidence type="ECO:0000313" key="4">
    <source>
        <dbReference type="EMBL" id="KAL2328821.1"/>
    </source>
</evidence>
<dbReference type="Pfam" id="PF20736">
    <property type="entry name" value="Glyco_hydro127M"/>
    <property type="match status" value="1"/>
</dbReference>
<organism evidence="4 5">
    <name type="scientific">Flemingia macrophylla</name>
    <dbReference type="NCBI Taxonomy" id="520843"/>
    <lineage>
        <taxon>Eukaryota</taxon>
        <taxon>Viridiplantae</taxon>
        <taxon>Streptophyta</taxon>
        <taxon>Embryophyta</taxon>
        <taxon>Tracheophyta</taxon>
        <taxon>Spermatophyta</taxon>
        <taxon>Magnoliopsida</taxon>
        <taxon>eudicotyledons</taxon>
        <taxon>Gunneridae</taxon>
        <taxon>Pentapetalae</taxon>
        <taxon>rosids</taxon>
        <taxon>fabids</taxon>
        <taxon>Fabales</taxon>
        <taxon>Fabaceae</taxon>
        <taxon>Papilionoideae</taxon>
        <taxon>50 kb inversion clade</taxon>
        <taxon>NPAAA clade</taxon>
        <taxon>indigoferoid/millettioid clade</taxon>
        <taxon>Phaseoleae</taxon>
        <taxon>Flemingia</taxon>
    </lineage>
</organism>
<protein>
    <submittedName>
        <fullName evidence="4">Uncharacterized protein</fullName>
    </submittedName>
</protein>
<dbReference type="Pfam" id="PF07944">
    <property type="entry name" value="Beta-AFase-like_GH127_cat"/>
    <property type="match status" value="1"/>
</dbReference>
<accession>A0ABD1LZ98</accession>
<reference evidence="4 5" key="1">
    <citation type="submission" date="2024-08" db="EMBL/GenBank/DDBJ databases">
        <title>Insights into the chromosomal genome structure of Flemingia macrophylla.</title>
        <authorList>
            <person name="Ding Y."/>
            <person name="Zhao Y."/>
            <person name="Bi W."/>
            <person name="Wu M."/>
            <person name="Zhao G."/>
            <person name="Gong Y."/>
            <person name="Li W."/>
            <person name="Zhang P."/>
        </authorList>
    </citation>
    <scope>NUCLEOTIDE SEQUENCE [LARGE SCALE GENOMIC DNA]</scope>
    <source>
        <strain evidence="4">DYQJB</strain>
        <tissue evidence="4">Leaf</tissue>
    </source>
</reference>
<feature type="domain" description="Non-reducing end beta-L-arabinofuranosidase-like GH127 catalytic" evidence="2">
    <location>
        <begin position="106"/>
        <end position="489"/>
    </location>
</feature>
<evidence type="ECO:0000259" key="3">
    <source>
        <dbReference type="Pfam" id="PF20736"/>
    </source>
</evidence>
<gene>
    <name evidence="4" type="ORF">Fmac_022248</name>
</gene>
<dbReference type="SUPFAM" id="SSF110221">
    <property type="entry name" value="AbfB domain"/>
    <property type="match status" value="1"/>
</dbReference>
<dbReference type="Gene3D" id="2.80.10.50">
    <property type="match status" value="1"/>
</dbReference>
<comment type="caution">
    <text evidence="4">The sequence shown here is derived from an EMBL/GenBank/DDBJ whole genome shotgun (WGS) entry which is preliminary data.</text>
</comment>
<dbReference type="AlphaFoldDB" id="A0ABD1LZ98"/>
<dbReference type="InterPro" id="IPR049046">
    <property type="entry name" value="Beta-AFase-like_GH127_middle"/>
</dbReference>
<dbReference type="Proteomes" id="UP001603857">
    <property type="component" value="Unassembled WGS sequence"/>
</dbReference>